<proteinExistence type="predicted"/>
<accession>A0A0F9IHL2</accession>
<organism evidence="1">
    <name type="scientific">marine sediment metagenome</name>
    <dbReference type="NCBI Taxonomy" id="412755"/>
    <lineage>
        <taxon>unclassified sequences</taxon>
        <taxon>metagenomes</taxon>
        <taxon>ecological metagenomes</taxon>
    </lineage>
</organism>
<sequence length="52" mass="6021">MNARIPIPELRCRAIKRNGKVCGHKWLPRKPGADPDECPKCKSRLWRGKKKP</sequence>
<gene>
    <name evidence="1" type="ORF">LCGC14_1579140</name>
</gene>
<protein>
    <submittedName>
        <fullName evidence="1">Uncharacterized protein</fullName>
    </submittedName>
</protein>
<comment type="caution">
    <text evidence="1">The sequence shown here is derived from an EMBL/GenBank/DDBJ whole genome shotgun (WGS) entry which is preliminary data.</text>
</comment>
<name>A0A0F9IHL2_9ZZZZ</name>
<dbReference type="EMBL" id="LAZR01012405">
    <property type="protein sequence ID" value="KKM27007.1"/>
    <property type="molecule type" value="Genomic_DNA"/>
</dbReference>
<reference evidence="1" key="1">
    <citation type="journal article" date="2015" name="Nature">
        <title>Complex archaea that bridge the gap between prokaryotes and eukaryotes.</title>
        <authorList>
            <person name="Spang A."/>
            <person name="Saw J.H."/>
            <person name="Jorgensen S.L."/>
            <person name="Zaremba-Niedzwiedzka K."/>
            <person name="Martijn J."/>
            <person name="Lind A.E."/>
            <person name="van Eijk R."/>
            <person name="Schleper C."/>
            <person name="Guy L."/>
            <person name="Ettema T.J."/>
        </authorList>
    </citation>
    <scope>NUCLEOTIDE SEQUENCE</scope>
</reference>
<dbReference type="AlphaFoldDB" id="A0A0F9IHL2"/>
<evidence type="ECO:0000313" key="1">
    <source>
        <dbReference type="EMBL" id="KKM27007.1"/>
    </source>
</evidence>